<comment type="caution">
    <text evidence="1">The sequence shown here is derived from an EMBL/GenBank/DDBJ whole genome shotgun (WGS) entry which is preliminary data.</text>
</comment>
<dbReference type="RefSeq" id="WP_164187789.1">
    <property type="nucleotide sequence ID" value="NZ_JAAGMR010000117.1"/>
</dbReference>
<reference evidence="1 2" key="1">
    <citation type="submission" date="2020-01" db="EMBL/GenBank/DDBJ databases">
        <title>Insect and environment-associated Actinomycetes.</title>
        <authorList>
            <person name="Currrie C."/>
            <person name="Chevrette M."/>
            <person name="Carlson C."/>
            <person name="Stubbendieck R."/>
            <person name="Wendt-Pienkowski E."/>
        </authorList>
    </citation>
    <scope>NUCLEOTIDE SEQUENCE [LARGE SCALE GENOMIC DNA]</scope>
    <source>
        <strain evidence="1 2">SID7754</strain>
    </source>
</reference>
<dbReference type="Proteomes" id="UP000470520">
    <property type="component" value="Unassembled WGS sequence"/>
</dbReference>
<evidence type="ECO:0000313" key="2">
    <source>
        <dbReference type="Proteomes" id="UP000470520"/>
    </source>
</evidence>
<protein>
    <submittedName>
        <fullName evidence="1">Uncharacterized protein</fullName>
    </submittedName>
</protein>
<evidence type="ECO:0000313" key="1">
    <source>
        <dbReference type="EMBL" id="NEB91947.1"/>
    </source>
</evidence>
<gene>
    <name evidence="1" type="ORF">G3I21_09475</name>
</gene>
<dbReference type="SUPFAM" id="SSF48498">
    <property type="entry name" value="Tetracyclin repressor-like, C-terminal domain"/>
    <property type="match status" value="1"/>
</dbReference>
<accession>A0A7K3QPW8</accession>
<dbReference type="Gene3D" id="1.10.357.10">
    <property type="entry name" value="Tetracycline Repressor, domain 2"/>
    <property type="match status" value="1"/>
</dbReference>
<dbReference type="EMBL" id="JAAGMR010000117">
    <property type="protein sequence ID" value="NEB91947.1"/>
    <property type="molecule type" value="Genomic_DNA"/>
</dbReference>
<dbReference type="InterPro" id="IPR036271">
    <property type="entry name" value="Tet_transcr_reg_TetR-rel_C_sf"/>
</dbReference>
<organism evidence="1 2">
    <name type="scientific">Streptomyces bauhiniae</name>
    <dbReference type="NCBI Taxonomy" id="2340725"/>
    <lineage>
        <taxon>Bacteria</taxon>
        <taxon>Bacillati</taxon>
        <taxon>Actinomycetota</taxon>
        <taxon>Actinomycetes</taxon>
        <taxon>Kitasatosporales</taxon>
        <taxon>Streptomycetaceae</taxon>
        <taxon>Streptomyces</taxon>
    </lineage>
</organism>
<name>A0A7K3QPW8_9ACTN</name>
<proteinExistence type="predicted"/>
<dbReference type="AlphaFoldDB" id="A0A7K3QPW8"/>
<sequence>MAHRKAENGDEIWPTDKTDLLHRLTTLPATAFPHTTRHAAELTSGTTRDRFDFTVGLMIDGLV</sequence>